<protein>
    <submittedName>
        <fullName evidence="5">Aldehyde dehydrogenase</fullName>
    </submittedName>
</protein>
<sequence length="493" mass="53061">MSDKSDKTSDKTIVAGVSVDTRHWIGGRRVASAETFTDVSPIDGRVLGEIARGGTAEVEAAVAAAREAFPAWAATPRAERARILHAIADGVEKRLEELAIVETNDNGALLRSHRRGVMPRVAHNFRFFADWLLTLEHEDFETRGHTNHVSWDPAGPCVLITPWNAPLMLATWKVAPALAAGNTVILKPAEWTPLTASLLADIAAEAGLPAGVLNVVQGYGSEIGDALTSHPDVRRISFTGSVPTARRIAASAAPNLTPLSLELGGKSPLLVFADADLDLAVDLAVEQYDNAGQVCLAATRFLVEESVAEEFTRRFTEKAGALRQGDPRDEATDIGPTIHPRQLEKIDGFVRRAVASGARVVVGGHRVDEQYYAPTLLTEVAQDSEIVQEEVFGPVLTLQTFTDEDEAVRLADDTRFGLAATLATGDPERAARVAERLVAGTVWVNCFFVRDLQAPFGGSRQSGVGREGGTWSFDFYCDLKNTVTAPNGWKSHG</sequence>
<dbReference type="PROSITE" id="PS00070">
    <property type="entry name" value="ALDEHYDE_DEHYDR_CYS"/>
    <property type="match status" value="1"/>
</dbReference>
<dbReference type="InterPro" id="IPR016162">
    <property type="entry name" value="Ald_DH_N"/>
</dbReference>
<evidence type="ECO:0000313" key="5">
    <source>
        <dbReference type="EMBL" id="QYX75613.1"/>
    </source>
</evidence>
<dbReference type="PROSITE" id="PS00687">
    <property type="entry name" value="ALDEHYDE_DEHYDR_GLU"/>
    <property type="match status" value="1"/>
</dbReference>
<dbReference type="PANTHER" id="PTHR11699">
    <property type="entry name" value="ALDEHYDE DEHYDROGENASE-RELATED"/>
    <property type="match status" value="1"/>
</dbReference>
<dbReference type="EMBL" id="CP080647">
    <property type="protein sequence ID" value="QYX75613.1"/>
    <property type="molecule type" value="Genomic_DNA"/>
</dbReference>
<evidence type="ECO:0000259" key="4">
    <source>
        <dbReference type="Pfam" id="PF00171"/>
    </source>
</evidence>
<name>A0ABX8XJ27_9ACTN</name>
<feature type="active site" evidence="2">
    <location>
        <position position="262"/>
    </location>
</feature>
<keyword evidence="1 3" id="KW-0560">Oxidoreductase</keyword>
<evidence type="ECO:0000256" key="2">
    <source>
        <dbReference type="PROSITE-ProRule" id="PRU10007"/>
    </source>
</evidence>
<comment type="similarity">
    <text evidence="3">Belongs to the aldehyde dehydrogenase family.</text>
</comment>
<evidence type="ECO:0000313" key="6">
    <source>
        <dbReference type="Proteomes" id="UP000827138"/>
    </source>
</evidence>
<dbReference type="Gene3D" id="3.40.309.10">
    <property type="entry name" value="Aldehyde Dehydrogenase, Chain A, domain 2"/>
    <property type="match status" value="1"/>
</dbReference>
<gene>
    <name evidence="5" type="ORF">K1J60_02955</name>
</gene>
<dbReference type="InterPro" id="IPR016161">
    <property type="entry name" value="Ald_DH/histidinol_DH"/>
</dbReference>
<dbReference type="CDD" id="cd07093">
    <property type="entry name" value="ALDH_F8_HMSADH"/>
    <property type="match status" value="1"/>
</dbReference>
<dbReference type="RefSeq" id="WP_220644770.1">
    <property type="nucleotide sequence ID" value="NZ_CP080647.1"/>
</dbReference>
<dbReference type="InterPro" id="IPR029510">
    <property type="entry name" value="Ald_DH_CS_GLU"/>
</dbReference>
<dbReference type="InterPro" id="IPR016163">
    <property type="entry name" value="Ald_DH_C"/>
</dbReference>
<dbReference type="Proteomes" id="UP000827138">
    <property type="component" value="Chromosome"/>
</dbReference>
<dbReference type="Pfam" id="PF00171">
    <property type="entry name" value="Aldedh"/>
    <property type="match status" value="1"/>
</dbReference>
<evidence type="ECO:0000256" key="1">
    <source>
        <dbReference type="ARBA" id="ARBA00023002"/>
    </source>
</evidence>
<organism evidence="5 6">
    <name type="scientific">Streptomyces akebiae</name>
    <dbReference type="NCBI Taxonomy" id="2865673"/>
    <lineage>
        <taxon>Bacteria</taxon>
        <taxon>Bacillati</taxon>
        <taxon>Actinomycetota</taxon>
        <taxon>Actinomycetes</taxon>
        <taxon>Kitasatosporales</taxon>
        <taxon>Streptomycetaceae</taxon>
        <taxon>Streptomyces</taxon>
    </lineage>
</organism>
<proteinExistence type="inferred from homology"/>
<feature type="domain" description="Aldehyde dehydrogenase" evidence="4">
    <location>
        <begin position="33"/>
        <end position="481"/>
    </location>
</feature>
<dbReference type="SUPFAM" id="SSF53720">
    <property type="entry name" value="ALDH-like"/>
    <property type="match status" value="1"/>
</dbReference>
<dbReference type="InterPro" id="IPR016160">
    <property type="entry name" value="Ald_DH_CS_CYS"/>
</dbReference>
<reference evidence="5 6" key="1">
    <citation type="submission" date="2021-08" db="EMBL/GenBank/DDBJ databases">
        <authorList>
            <person name="Ping M."/>
        </authorList>
    </citation>
    <scope>NUCLEOTIDE SEQUENCE [LARGE SCALE GENOMIC DNA]</scope>
    <source>
        <strain evidence="5 6">MG28</strain>
    </source>
</reference>
<dbReference type="Gene3D" id="3.40.605.10">
    <property type="entry name" value="Aldehyde Dehydrogenase, Chain A, domain 1"/>
    <property type="match status" value="1"/>
</dbReference>
<dbReference type="InterPro" id="IPR015590">
    <property type="entry name" value="Aldehyde_DH_dom"/>
</dbReference>
<accession>A0ABX8XJ27</accession>
<evidence type="ECO:0000256" key="3">
    <source>
        <dbReference type="RuleBase" id="RU003345"/>
    </source>
</evidence>
<keyword evidence="6" id="KW-1185">Reference proteome</keyword>